<feature type="transmembrane region" description="Helical" evidence="7">
    <location>
        <begin position="528"/>
        <end position="553"/>
    </location>
</feature>
<feature type="region of interest" description="Disordered" evidence="6">
    <location>
        <begin position="66"/>
        <end position="86"/>
    </location>
</feature>
<evidence type="ECO:0000256" key="1">
    <source>
        <dbReference type="ARBA" id="ARBA00004651"/>
    </source>
</evidence>
<evidence type="ECO:0000256" key="7">
    <source>
        <dbReference type="SAM" id="Phobius"/>
    </source>
</evidence>
<feature type="transmembrane region" description="Helical" evidence="7">
    <location>
        <begin position="752"/>
        <end position="778"/>
    </location>
</feature>
<protein>
    <submittedName>
        <fullName evidence="9">Putative ABC transport system permease protein</fullName>
    </submittedName>
</protein>
<dbReference type="RefSeq" id="WP_139175452.1">
    <property type="nucleotide sequence ID" value="NZ_FMZM01000004.1"/>
</dbReference>
<evidence type="ECO:0000256" key="2">
    <source>
        <dbReference type="ARBA" id="ARBA00022475"/>
    </source>
</evidence>
<feature type="transmembrane region" description="Helical" evidence="7">
    <location>
        <begin position="370"/>
        <end position="397"/>
    </location>
</feature>
<dbReference type="Pfam" id="PF02687">
    <property type="entry name" value="FtsX"/>
    <property type="match status" value="1"/>
</dbReference>
<dbReference type="AlphaFoldDB" id="A0A1G6PUY2"/>
<evidence type="ECO:0000256" key="5">
    <source>
        <dbReference type="ARBA" id="ARBA00023136"/>
    </source>
</evidence>
<feature type="transmembrane region" description="Helical" evidence="7">
    <location>
        <begin position="328"/>
        <end position="349"/>
    </location>
</feature>
<accession>A0A1G6PUY2</accession>
<keyword evidence="2" id="KW-1003">Cell membrane</keyword>
<feature type="compositionally biased region" description="Basic and acidic residues" evidence="6">
    <location>
        <begin position="70"/>
        <end position="79"/>
    </location>
</feature>
<dbReference type="PANTHER" id="PTHR30287">
    <property type="entry name" value="MEMBRANE COMPONENT OF PREDICTED ABC SUPERFAMILY METABOLITE UPTAKE TRANSPORTER"/>
    <property type="match status" value="1"/>
</dbReference>
<dbReference type="EMBL" id="FMZM01000004">
    <property type="protein sequence ID" value="SDC83207.1"/>
    <property type="molecule type" value="Genomic_DNA"/>
</dbReference>
<evidence type="ECO:0000313" key="9">
    <source>
        <dbReference type="EMBL" id="SDC83207.1"/>
    </source>
</evidence>
<feature type="transmembrane region" description="Helical" evidence="7">
    <location>
        <begin position="486"/>
        <end position="507"/>
    </location>
</feature>
<evidence type="ECO:0000313" key="10">
    <source>
        <dbReference type="Proteomes" id="UP000199034"/>
    </source>
</evidence>
<evidence type="ECO:0000256" key="3">
    <source>
        <dbReference type="ARBA" id="ARBA00022692"/>
    </source>
</evidence>
<dbReference type="PANTHER" id="PTHR30287:SF2">
    <property type="entry name" value="BLL1001 PROTEIN"/>
    <property type="match status" value="1"/>
</dbReference>
<organism evidence="9 10">
    <name type="scientific">Nocardioides lianchengensis</name>
    <dbReference type="NCBI Taxonomy" id="1045774"/>
    <lineage>
        <taxon>Bacteria</taxon>
        <taxon>Bacillati</taxon>
        <taxon>Actinomycetota</taxon>
        <taxon>Actinomycetes</taxon>
        <taxon>Propionibacteriales</taxon>
        <taxon>Nocardioidaceae</taxon>
        <taxon>Nocardioides</taxon>
    </lineage>
</organism>
<dbReference type="InterPro" id="IPR038766">
    <property type="entry name" value="Membrane_comp_ABC_pdt"/>
</dbReference>
<feature type="transmembrane region" description="Helical" evidence="7">
    <location>
        <begin position="845"/>
        <end position="865"/>
    </location>
</feature>
<dbReference type="STRING" id="1045774.SAMN05421872_104137"/>
<sequence length="883" mass="89933">MRLHGPTLRGRVRSDPGLLLLMGLVVALTTALTAAVAPLTDRTGDRAFADAVRDAGLRGAVVATLPEGYDDPRGERTRDPGSATELRQATSYAQGTLPGRLARVLRPGVATTTTLALQLLDAGPGRYLRLAYVDTPDGEPAVTYTAGHAPRAAVGEDRADAAVPAGAGPWPVQVALSEAAAAALDVGPGDRIPAEDEQHREVLVRISGVYVASDPDDDAWQVSTELLEPSQGISEGVLRTSAAALVSAAALPDLRLAVPADDLTQRILFTPRPERLRWRDSRELEQAVASLQTTAGVGGGDLSWDSLLDRVLADERVQVASAQGQAQVLLLGLLACALLVLTLGAQLLVRRRAGPVVVARERGASLAGISGELLVESLLVAVGGAAVGLGAVALLAGTPGWGWSLPVLAIAVGAAPVLGAVLAARATGARRVPANRAARRTAARSRRLTRLFLEASVLVAAGLALLALRQRGVVGADLTAASAPTWWAVAGAVVLLRLLPPAARLALRGGRRTTGTVRFLAAARIAETGARALPLLVVTVAVAQLTVGVALAATEREGQAAGALLAVGGDARLTTAPGADLAPAVAAAPGVRAAASGRVEDGVRASSRSSADSVRLVVVDAASYASLLAASALPDAPRLTRLRGGGDRVPALLLGGDAGLRDGLVVRWDDENVPLDVVGTAPRVDASVDPVVVVDAAAFADAGAVAQPDTVWAVGPGAADALEATGAGVVLRYDDELAARRDAPLAAGLVRLAVATSVLLLLLAVLGVVLAAAAEAPARGESLGRLRALGLGDRELRRVLGAELVVPVAVAVLAGLALGVGASAATFGSLSLERITGQTTTPDLVLPWWTALAVGVLVGAVLVVARVEWRRLRRRSLAGLLRG</sequence>
<feature type="transmembrane region" description="Helical" evidence="7">
    <location>
        <begin position="403"/>
        <end position="427"/>
    </location>
</feature>
<gene>
    <name evidence="9" type="ORF">SAMN05421872_104137</name>
</gene>
<keyword evidence="10" id="KW-1185">Reference proteome</keyword>
<reference evidence="10" key="1">
    <citation type="submission" date="2016-10" db="EMBL/GenBank/DDBJ databases">
        <authorList>
            <person name="Varghese N."/>
            <person name="Submissions S."/>
        </authorList>
    </citation>
    <scope>NUCLEOTIDE SEQUENCE [LARGE SCALE GENOMIC DNA]</scope>
    <source>
        <strain evidence="10">CGMCC 4.6858</strain>
    </source>
</reference>
<dbReference type="OrthoDB" id="3782729at2"/>
<evidence type="ECO:0000259" key="8">
    <source>
        <dbReference type="Pfam" id="PF02687"/>
    </source>
</evidence>
<dbReference type="Proteomes" id="UP000199034">
    <property type="component" value="Unassembled WGS sequence"/>
</dbReference>
<feature type="domain" description="ABC3 transporter permease C-terminal" evidence="8">
    <location>
        <begin position="756"/>
        <end position="865"/>
    </location>
</feature>
<evidence type="ECO:0000256" key="6">
    <source>
        <dbReference type="SAM" id="MobiDB-lite"/>
    </source>
</evidence>
<comment type="subcellular location">
    <subcellularLocation>
        <location evidence="1">Cell membrane</location>
        <topology evidence="1">Multi-pass membrane protein</topology>
    </subcellularLocation>
</comment>
<name>A0A1G6PUY2_9ACTN</name>
<feature type="transmembrane region" description="Helical" evidence="7">
    <location>
        <begin position="799"/>
        <end position="825"/>
    </location>
</feature>
<evidence type="ECO:0000256" key="4">
    <source>
        <dbReference type="ARBA" id="ARBA00022989"/>
    </source>
</evidence>
<feature type="transmembrane region" description="Helical" evidence="7">
    <location>
        <begin position="448"/>
        <end position="466"/>
    </location>
</feature>
<keyword evidence="3 7" id="KW-0812">Transmembrane</keyword>
<keyword evidence="4 7" id="KW-1133">Transmembrane helix</keyword>
<proteinExistence type="predicted"/>
<dbReference type="InterPro" id="IPR003838">
    <property type="entry name" value="ABC3_permease_C"/>
</dbReference>
<dbReference type="GO" id="GO:0005886">
    <property type="term" value="C:plasma membrane"/>
    <property type="evidence" value="ECO:0007669"/>
    <property type="project" value="UniProtKB-SubCell"/>
</dbReference>
<keyword evidence="5 7" id="KW-0472">Membrane</keyword>